<accession>A0ACB8CA47</accession>
<sequence length="220" mass="25009">MVFVVITMGGMMAGFTLGFANHYGHASPLERNTLSNVAGYILVLTSHLMVFGSSLMLLSAGIFMLMGCIGDIYLCRAQRSYYQGDAEPLKDLKIVEFQTDLVHHYKIDIRALVEEITGRWSIVKEFWDLFNKTDLLFDNIGVCSNIVDIFTDGFNIICNGMIDFVNGYWLSIMILVGIYVYGIYISLTASKYLYTMESYTYEGEPVPPDQIHKRQRARKK</sequence>
<gene>
    <name evidence="1" type="ORF">HPB49_015172</name>
</gene>
<evidence type="ECO:0000313" key="1">
    <source>
        <dbReference type="EMBL" id="KAH7937749.1"/>
    </source>
</evidence>
<proteinExistence type="predicted"/>
<name>A0ACB8CA47_DERSI</name>
<dbReference type="Proteomes" id="UP000821865">
    <property type="component" value="Chromosome 8"/>
</dbReference>
<protein>
    <submittedName>
        <fullName evidence="1">Uncharacterized protein</fullName>
    </submittedName>
</protein>
<reference evidence="1" key="1">
    <citation type="submission" date="2020-05" db="EMBL/GenBank/DDBJ databases">
        <title>Large-scale comparative analyses of tick genomes elucidate their genetic diversity and vector capacities.</title>
        <authorList>
            <person name="Jia N."/>
            <person name="Wang J."/>
            <person name="Shi W."/>
            <person name="Du L."/>
            <person name="Sun Y."/>
            <person name="Zhan W."/>
            <person name="Jiang J."/>
            <person name="Wang Q."/>
            <person name="Zhang B."/>
            <person name="Ji P."/>
            <person name="Sakyi L.B."/>
            <person name="Cui X."/>
            <person name="Yuan T."/>
            <person name="Jiang B."/>
            <person name="Yang W."/>
            <person name="Lam T.T.-Y."/>
            <person name="Chang Q."/>
            <person name="Ding S."/>
            <person name="Wang X."/>
            <person name="Zhu J."/>
            <person name="Ruan X."/>
            <person name="Zhao L."/>
            <person name="Wei J."/>
            <person name="Que T."/>
            <person name="Du C."/>
            <person name="Cheng J."/>
            <person name="Dai P."/>
            <person name="Han X."/>
            <person name="Huang E."/>
            <person name="Gao Y."/>
            <person name="Liu J."/>
            <person name="Shao H."/>
            <person name="Ye R."/>
            <person name="Li L."/>
            <person name="Wei W."/>
            <person name="Wang X."/>
            <person name="Wang C."/>
            <person name="Yang T."/>
            <person name="Huo Q."/>
            <person name="Li W."/>
            <person name="Guo W."/>
            <person name="Chen H."/>
            <person name="Zhou L."/>
            <person name="Ni X."/>
            <person name="Tian J."/>
            <person name="Zhou Y."/>
            <person name="Sheng Y."/>
            <person name="Liu T."/>
            <person name="Pan Y."/>
            <person name="Xia L."/>
            <person name="Li J."/>
            <person name="Zhao F."/>
            <person name="Cao W."/>
        </authorList>
    </citation>
    <scope>NUCLEOTIDE SEQUENCE</scope>
    <source>
        <strain evidence="1">Dsil-2018</strain>
    </source>
</reference>
<comment type="caution">
    <text evidence="1">The sequence shown here is derived from an EMBL/GenBank/DDBJ whole genome shotgun (WGS) entry which is preliminary data.</text>
</comment>
<dbReference type="EMBL" id="CM023477">
    <property type="protein sequence ID" value="KAH7937749.1"/>
    <property type="molecule type" value="Genomic_DNA"/>
</dbReference>
<organism evidence="1 2">
    <name type="scientific">Dermacentor silvarum</name>
    <name type="common">Tick</name>
    <dbReference type="NCBI Taxonomy" id="543639"/>
    <lineage>
        <taxon>Eukaryota</taxon>
        <taxon>Metazoa</taxon>
        <taxon>Ecdysozoa</taxon>
        <taxon>Arthropoda</taxon>
        <taxon>Chelicerata</taxon>
        <taxon>Arachnida</taxon>
        <taxon>Acari</taxon>
        <taxon>Parasitiformes</taxon>
        <taxon>Ixodida</taxon>
        <taxon>Ixodoidea</taxon>
        <taxon>Ixodidae</taxon>
        <taxon>Rhipicephalinae</taxon>
        <taxon>Dermacentor</taxon>
    </lineage>
</organism>
<evidence type="ECO:0000313" key="2">
    <source>
        <dbReference type="Proteomes" id="UP000821865"/>
    </source>
</evidence>
<keyword evidence="2" id="KW-1185">Reference proteome</keyword>